<proteinExistence type="predicted"/>
<dbReference type="Pfam" id="PF04404">
    <property type="entry name" value="ERF"/>
    <property type="match status" value="1"/>
</dbReference>
<evidence type="ECO:0008006" key="2">
    <source>
        <dbReference type="Google" id="ProtNLM"/>
    </source>
</evidence>
<name>A0A3B0VPU8_9ZZZZ</name>
<organism evidence="1">
    <name type="scientific">hydrothermal vent metagenome</name>
    <dbReference type="NCBI Taxonomy" id="652676"/>
    <lineage>
        <taxon>unclassified sequences</taxon>
        <taxon>metagenomes</taxon>
        <taxon>ecological metagenomes</taxon>
    </lineage>
</organism>
<protein>
    <recommendedName>
        <fullName evidence="2">Phage related protein</fullName>
    </recommendedName>
</protein>
<dbReference type="InterPro" id="IPR007499">
    <property type="entry name" value="ERF_bacteria_virus"/>
</dbReference>
<dbReference type="AlphaFoldDB" id="A0A3B0VPU8"/>
<sequence length="233" mass="25786">MEKCEVVVSGDNPPDIMKIISVAVADGASVEHLEKLMGLQERWEANEARKAFVVDMAAFKANPPAIKKNRHVRFGNTEFFHSTLANILEKITPALSKYGFSVSWSMDQSKEIKVTCTITHKFGHSESTSMEAPADKSGAKNNIQSIASTVSYLERYTVLALTGLSTIDMDDDAESSENSHIDDKQLLEITNLIKKYSVDESSFLTYLKAEKLSMILSKNYKKAISGLNAKAKK</sequence>
<reference evidence="1" key="1">
    <citation type="submission" date="2018-06" db="EMBL/GenBank/DDBJ databases">
        <authorList>
            <person name="Zhirakovskaya E."/>
        </authorList>
    </citation>
    <scope>NUCLEOTIDE SEQUENCE</scope>
</reference>
<gene>
    <name evidence="1" type="ORF">MNBD_GAMMA01-1306</name>
</gene>
<dbReference type="EMBL" id="UOEW01000214">
    <property type="protein sequence ID" value="VAW38909.1"/>
    <property type="molecule type" value="Genomic_DNA"/>
</dbReference>
<accession>A0A3B0VPU8</accession>
<evidence type="ECO:0000313" key="1">
    <source>
        <dbReference type="EMBL" id="VAW38909.1"/>
    </source>
</evidence>